<protein>
    <submittedName>
        <fullName evidence="1">Uncharacterized protein</fullName>
    </submittedName>
</protein>
<evidence type="ECO:0000313" key="2">
    <source>
        <dbReference type="Proteomes" id="UP001451303"/>
    </source>
</evidence>
<reference evidence="1 2" key="1">
    <citation type="submission" date="2023-09" db="EMBL/GenBank/DDBJ databases">
        <title>Multi-omics analysis of a traditional fermented food reveals byproduct-associated fungal strains for waste-to-food upcycling.</title>
        <authorList>
            <consortium name="Lawrence Berkeley National Laboratory"/>
            <person name="Rekdal V.M."/>
            <person name="Villalobos-Escobedo J.M."/>
            <person name="Rodriguez-Valeron N."/>
            <person name="Garcia M.O."/>
            <person name="Vasquez D.P."/>
            <person name="Damayanti I."/>
            <person name="Sorensen P.M."/>
            <person name="Baidoo E.E."/>
            <person name="De Carvalho A.C."/>
            <person name="Riley R."/>
            <person name="Lipzen A."/>
            <person name="He G."/>
            <person name="Yan M."/>
            <person name="Haridas S."/>
            <person name="Daum C."/>
            <person name="Yoshinaga Y."/>
            <person name="Ng V."/>
            <person name="Grigoriev I.V."/>
            <person name="Munk R."/>
            <person name="Nuraida L."/>
            <person name="Wijaya C.H."/>
            <person name="Morales P.-C."/>
            <person name="Keasling J.D."/>
        </authorList>
    </citation>
    <scope>NUCLEOTIDE SEQUENCE [LARGE SCALE GENOMIC DNA]</scope>
    <source>
        <strain evidence="1 2">FGSC 2613</strain>
    </source>
</reference>
<sequence length="58" mass="6604">VVPIAQGEDTRQKARRNSDVKMVVLNGEGPMFRHGDNVKTKLPEGEKWWRKTLLGIES</sequence>
<accession>A0ABR3D0P0</accession>
<dbReference type="EMBL" id="JAVLET010000015">
    <property type="protein sequence ID" value="KAL0465868.1"/>
    <property type="molecule type" value="Genomic_DNA"/>
</dbReference>
<organism evidence="1 2">
    <name type="scientific">Neurospora intermedia</name>
    <dbReference type="NCBI Taxonomy" id="5142"/>
    <lineage>
        <taxon>Eukaryota</taxon>
        <taxon>Fungi</taxon>
        <taxon>Dikarya</taxon>
        <taxon>Ascomycota</taxon>
        <taxon>Pezizomycotina</taxon>
        <taxon>Sordariomycetes</taxon>
        <taxon>Sordariomycetidae</taxon>
        <taxon>Sordariales</taxon>
        <taxon>Sordariaceae</taxon>
        <taxon>Neurospora</taxon>
    </lineage>
</organism>
<proteinExistence type="predicted"/>
<feature type="non-terminal residue" evidence="1">
    <location>
        <position position="1"/>
    </location>
</feature>
<name>A0ABR3D0P0_NEUIN</name>
<gene>
    <name evidence="1" type="ORF">QR685DRAFT_452293</name>
</gene>
<keyword evidence="2" id="KW-1185">Reference proteome</keyword>
<dbReference type="Proteomes" id="UP001451303">
    <property type="component" value="Unassembled WGS sequence"/>
</dbReference>
<evidence type="ECO:0000313" key="1">
    <source>
        <dbReference type="EMBL" id="KAL0465868.1"/>
    </source>
</evidence>
<comment type="caution">
    <text evidence="1">The sequence shown here is derived from an EMBL/GenBank/DDBJ whole genome shotgun (WGS) entry which is preliminary data.</text>
</comment>